<dbReference type="InterPro" id="IPR029063">
    <property type="entry name" value="SAM-dependent_MTases_sf"/>
</dbReference>
<gene>
    <name evidence="3" type="ORF">GHT06_010100</name>
</gene>
<dbReference type="Proteomes" id="UP000820818">
    <property type="component" value="Linkage Group LG2"/>
</dbReference>
<evidence type="ECO:0000256" key="1">
    <source>
        <dbReference type="SAM" id="SignalP"/>
    </source>
</evidence>
<accession>A0AAD5LH86</accession>
<protein>
    <recommendedName>
        <fullName evidence="2">Methyltransferase FkbM domain-containing protein</fullName>
    </recommendedName>
</protein>
<dbReference type="InterPro" id="IPR006342">
    <property type="entry name" value="FkbM_mtfrase"/>
</dbReference>
<name>A0AAD5LH86_9CRUS</name>
<dbReference type="SUPFAM" id="SSF53335">
    <property type="entry name" value="S-adenosyl-L-methionine-dependent methyltransferases"/>
    <property type="match status" value="1"/>
</dbReference>
<organism evidence="3 4">
    <name type="scientific">Daphnia sinensis</name>
    <dbReference type="NCBI Taxonomy" id="1820382"/>
    <lineage>
        <taxon>Eukaryota</taxon>
        <taxon>Metazoa</taxon>
        <taxon>Ecdysozoa</taxon>
        <taxon>Arthropoda</taxon>
        <taxon>Crustacea</taxon>
        <taxon>Branchiopoda</taxon>
        <taxon>Diplostraca</taxon>
        <taxon>Cladocera</taxon>
        <taxon>Anomopoda</taxon>
        <taxon>Daphniidae</taxon>
        <taxon>Daphnia</taxon>
        <taxon>Daphnia similis group</taxon>
    </lineage>
</organism>
<dbReference type="GO" id="GO:0005789">
    <property type="term" value="C:endoplasmic reticulum membrane"/>
    <property type="evidence" value="ECO:0007669"/>
    <property type="project" value="TreeGrafter"/>
</dbReference>
<evidence type="ECO:0000313" key="3">
    <source>
        <dbReference type="EMBL" id="KAI9562646.1"/>
    </source>
</evidence>
<dbReference type="GO" id="GO:0031902">
    <property type="term" value="C:late endosome membrane"/>
    <property type="evidence" value="ECO:0007669"/>
    <property type="project" value="TreeGrafter"/>
</dbReference>
<dbReference type="GO" id="GO:0005794">
    <property type="term" value="C:Golgi apparatus"/>
    <property type="evidence" value="ECO:0007669"/>
    <property type="project" value="TreeGrafter"/>
</dbReference>
<reference evidence="3 4" key="1">
    <citation type="submission" date="2022-05" db="EMBL/GenBank/DDBJ databases">
        <title>A multi-omics perspective on studying reproductive biology in Daphnia sinensis.</title>
        <authorList>
            <person name="Jia J."/>
        </authorList>
    </citation>
    <scope>NUCLEOTIDE SEQUENCE [LARGE SCALE GENOMIC DNA]</scope>
    <source>
        <strain evidence="3 4">WSL</strain>
    </source>
</reference>
<evidence type="ECO:0000259" key="2">
    <source>
        <dbReference type="Pfam" id="PF05050"/>
    </source>
</evidence>
<feature type="chain" id="PRO_5042146240" description="Methyltransferase FkbM domain-containing protein" evidence="1">
    <location>
        <begin position="25"/>
        <end position="332"/>
    </location>
</feature>
<feature type="signal peptide" evidence="1">
    <location>
        <begin position="1"/>
        <end position="24"/>
    </location>
</feature>
<dbReference type="Gene3D" id="3.40.50.150">
    <property type="entry name" value="Vaccinia Virus protein VP39"/>
    <property type="match status" value="1"/>
</dbReference>
<sequence length="332" mass="38087">MKFHTKTLMPGMVLLFLIIMASTSLLFCNKKREGKRVVKVRDSASAEDRYYNLLSNSDAPETALTEDDCSEDYVNSHQLQQDHPCVIDIIRRKYLHPPSLTHIERTDVIDPSAGQSSIVLPYLNNKTQGFFVECGAGDGETLSNTYYMEKQLKWHGILIEADRKSFSRILASKRRSYALPVCLSLKPYPTEVYVTLLFMYTAYLSWILEHYQVSFYEDGIAGEIYGDKISNLDEMTTNENIANVQCFPLYSILLAVGRTQVDYFSVDVEGSETQILMSIPWHKVDIKTLTVEVTSRRQVDVDYLTKYMEKQNYKRVGLMAGLGYYDLIFVQN</sequence>
<dbReference type="PANTHER" id="PTHR34009">
    <property type="entry name" value="PROTEIN STAR"/>
    <property type="match status" value="1"/>
</dbReference>
<keyword evidence="4" id="KW-1185">Reference proteome</keyword>
<evidence type="ECO:0000313" key="4">
    <source>
        <dbReference type="Proteomes" id="UP000820818"/>
    </source>
</evidence>
<dbReference type="AlphaFoldDB" id="A0AAD5LH86"/>
<dbReference type="PANTHER" id="PTHR34009:SF2">
    <property type="entry name" value="PROTEIN STAR"/>
    <property type="match status" value="1"/>
</dbReference>
<dbReference type="GO" id="GO:0006888">
    <property type="term" value="P:endoplasmic reticulum to Golgi vesicle-mediated transport"/>
    <property type="evidence" value="ECO:0007669"/>
    <property type="project" value="TreeGrafter"/>
</dbReference>
<dbReference type="Pfam" id="PF05050">
    <property type="entry name" value="Methyltransf_21"/>
    <property type="match status" value="1"/>
</dbReference>
<keyword evidence="1" id="KW-0732">Signal</keyword>
<feature type="domain" description="Methyltransferase FkbM" evidence="2">
    <location>
        <begin position="133"/>
        <end position="314"/>
    </location>
</feature>
<dbReference type="InterPro" id="IPR053202">
    <property type="entry name" value="EGF_Rcpt_Signaling_Reg"/>
</dbReference>
<proteinExistence type="predicted"/>
<dbReference type="EMBL" id="WJBH02000002">
    <property type="protein sequence ID" value="KAI9562646.1"/>
    <property type="molecule type" value="Genomic_DNA"/>
</dbReference>
<dbReference type="GO" id="GO:0016197">
    <property type="term" value="P:endosomal transport"/>
    <property type="evidence" value="ECO:0007669"/>
    <property type="project" value="TreeGrafter"/>
</dbReference>
<dbReference type="GO" id="GO:0005886">
    <property type="term" value="C:plasma membrane"/>
    <property type="evidence" value="ECO:0007669"/>
    <property type="project" value="TreeGrafter"/>
</dbReference>
<comment type="caution">
    <text evidence="3">The sequence shown here is derived from an EMBL/GenBank/DDBJ whole genome shotgun (WGS) entry which is preliminary data.</text>
</comment>